<dbReference type="Proteomes" id="UP000037696">
    <property type="component" value="Unassembled WGS sequence"/>
</dbReference>
<dbReference type="AlphaFoldDB" id="A0A0M8PJA6"/>
<reference evidence="1 2" key="1">
    <citation type="submission" date="2015-08" db="EMBL/GenBank/DDBJ databases">
        <title>Genome sequencing of Penicillium nordicum.</title>
        <authorList>
            <person name="Nguyen H.D."/>
            <person name="Seifert K.A."/>
        </authorList>
    </citation>
    <scope>NUCLEOTIDE SEQUENCE [LARGE SCALE GENOMIC DNA]</scope>
    <source>
        <strain evidence="1 2">DAOMC 185683</strain>
    </source>
</reference>
<dbReference type="EMBL" id="LHQQ01000002">
    <property type="protein sequence ID" value="KOS48830.1"/>
    <property type="molecule type" value="Genomic_DNA"/>
</dbReference>
<protein>
    <submittedName>
        <fullName evidence="1">Uncharacterized protein</fullName>
    </submittedName>
</protein>
<evidence type="ECO:0000313" key="1">
    <source>
        <dbReference type="EMBL" id="KOS48830.1"/>
    </source>
</evidence>
<comment type="caution">
    <text evidence="1">The sequence shown here is derived from an EMBL/GenBank/DDBJ whole genome shotgun (WGS) entry which is preliminary data.</text>
</comment>
<accession>A0A0M8PJA6</accession>
<evidence type="ECO:0000313" key="2">
    <source>
        <dbReference type="Proteomes" id="UP000037696"/>
    </source>
</evidence>
<gene>
    <name evidence="1" type="ORF">ACN38_g198</name>
</gene>
<organism evidence="1 2">
    <name type="scientific">Penicillium nordicum</name>
    <dbReference type="NCBI Taxonomy" id="229535"/>
    <lineage>
        <taxon>Eukaryota</taxon>
        <taxon>Fungi</taxon>
        <taxon>Dikarya</taxon>
        <taxon>Ascomycota</taxon>
        <taxon>Pezizomycotina</taxon>
        <taxon>Eurotiomycetes</taxon>
        <taxon>Eurotiomycetidae</taxon>
        <taxon>Eurotiales</taxon>
        <taxon>Aspergillaceae</taxon>
        <taxon>Penicillium</taxon>
    </lineage>
</organism>
<name>A0A0M8PJA6_9EURO</name>
<proteinExistence type="predicted"/>
<keyword evidence="2" id="KW-1185">Reference proteome</keyword>
<sequence length="92" mass="10247">MVGIICALVIQVPCPGAQVILLAVASPKNEAFDLHTNEVSPFFGLATAMRYAFNSDLPQIQFRFNSVPIHFRSPYRDTWICMVAKGVYNINT</sequence>